<dbReference type="FunFam" id="1.10.10.10:FF:000018">
    <property type="entry name" value="DNA-binding response regulator ResD"/>
    <property type="match status" value="1"/>
</dbReference>
<dbReference type="Gene3D" id="1.10.10.10">
    <property type="entry name" value="Winged helix-like DNA-binding domain superfamily/Winged helix DNA-binding domain"/>
    <property type="match status" value="1"/>
</dbReference>
<keyword evidence="13" id="KW-1185">Reference proteome</keyword>
<dbReference type="PROSITE" id="PS50110">
    <property type="entry name" value="RESPONSE_REGULATORY"/>
    <property type="match status" value="1"/>
</dbReference>
<evidence type="ECO:0000256" key="3">
    <source>
        <dbReference type="ARBA" id="ARBA00023012"/>
    </source>
</evidence>
<keyword evidence="3" id="KW-0902">Two-component regulatory system</keyword>
<evidence type="ECO:0000259" key="10">
    <source>
        <dbReference type="PROSITE" id="PS50110"/>
    </source>
</evidence>
<evidence type="ECO:0000256" key="1">
    <source>
        <dbReference type="ARBA" id="ARBA00013332"/>
    </source>
</evidence>
<dbReference type="GO" id="GO:0032993">
    <property type="term" value="C:protein-DNA complex"/>
    <property type="evidence" value="ECO:0007669"/>
    <property type="project" value="TreeGrafter"/>
</dbReference>
<evidence type="ECO:0000259" key="11">
    <source>
        <dbReference type="PROSITE" id="PS51755"/>
    </source>
</evidence>
<organism evidence="12 13">
    <name type="scientific">Phorcysia thermohydrogeniphila</name>
    <dbReference type="NCBI Taxonomy" id="936138"/>
    <lineage>
        <taxon>Bacteria</taxon>
        <taxon>Pseudomonadati</taxon>
        <taxon>Aquificota</taxon>
        <taxon>Aquificia</taxon>
        <taxon>Desulfurobacteriales</taxon>
        <taxon>Desulfurobacteriaceae</taxon>
        <taxon>Phorcysia</taxon>
    </lineage>
</organism>
<dbReference type="Gene3D" id="3.40.50.2300">
    <property type="match status" value="1"/>
</dbReference>
<dbReference type="EMBL" id="SMFV01000004">
    <property type="protein sequence ID" value="TCK04033.1"/>
    <property type="molecule type" value="Genomic_DNA"/>
</dbReference>
<dbReference type="FunFam" id="3.40.50.2300:FF:000001">
    <property type="entry name" value="DNA-binding response regulator PhoB"/>
    <property type="match status" value="1"/>
</dbReference>
<dbReference type="PANTHER" id="PTHR48111:SF40">
    <property type="entry name" value="PHOSPHATE REGULON TRANSCRIPTIONAL REGULATORY PROTEIN PHOB"/>
    <property type="match status" value="1"/>
</dbReference>
<protein>
    <recommendedName>
        <fullName evidence="1">Phosphate regulon transcriptional regulatory protein PhoB</fullName>
    </recommendedName>
</protein>
<evidence type="ECO:0000256" key="9">
    <source>
        <dbReference type="PROSITE-ProRule" id="PRU01091"/>
    </source>
</evidence>
<keyword evidence="2 8" id="KW-0597">Phosphoprotein</keyword>
<reference evidence="12 13" key="1">
    <citation type="submission" date="2019-03" db="EMBL/GenBank/DDBJ databases">
        <title>Genomic Encyclopedia of Archaeal and Bacterial Type Strains, Phase II (KMG-II): from individual species to whole genera.</title>
        <authorList>
            <person name="Goeker M."/>
        </authorList>
    </citation>
    <scope>NUCLEOTIDE SEQUENCE [LARGE SCALE GENOMIC DNA]</scope>
    <source>
        <strain evidence="12 13">DSM 24425</strain>
    </source>
</reference>
<dbReference type="PANTHER" id="PTHR48111">
    <property type="entry name" value="REGULATOR OF RPOS"/>
    <property type="match status" value="1"/>
</dbReference>
<dbReference type="InterPro" id="IPR011006">
    <property type="entry name" value="CheY-like_superfamily"/>
</dbReference>
<evidence type="ECO:0000256" key="6">
    <source>
        <dbReference type="ARBA" id="ARBA00023163"/>
    </source>
</evidence>
<evidence type="ECO:0000256" key="8">
    <source>
        <dbReference type="PROSITE-ProRule" id="PRU00169"/>
    </source>
</evidence>
<comment type="function">
    <text evidence="7">This protein is a positive regulator for the phosphate regulon. Transcription of this operon is positively regulated by PhoB and PhoR when phosphate is limited.</text>
</comment>
<evidence type="ECO:0000256" key="4">
    <source>
        <dbReference type="ARBA" id="ARBA00023015"/>
    </source>
</evidence>
<dbReference type="GO" id="GO:0000976">
    <property type="term" value="F:transcription cis-regulatory region binding"/>
    <property type="evidence" value="ECO:0007669"/>
    <property type="project" value="TreeGrafter"/>
</dbReference>
<feature type="modified residue" description="4-aspartylphosphate" evidence="8">
    <location>
        <position position="51"/>
    </location>
</feature>
<dbReference type="SMART" id="SM00448">
    <property type="entry name" value="REC"/>
    <property type="match status" value="1"/>
</dbReference>
<evidence type="ECO:0000313" key="13">
    <source>
        <dbReference type="Proteomes" id="UP000295777"/>
    </source>
</evidence>
<dbReference type="InterPro" id="IPR001867">
    <property type="entry name" value="OmpR/PhoB-type_DNA-bd"/>
</dbReference>
<dbReference type="Pfam" id="PF00486">
    <property type="entry name" value="Trans_reg_C"/>
    <property type="match status" value="1"/>
</dbReference>
<feature type="domain" description="OmpR/PhoB-type" evidence="11">
    <location>
        <begin position="126"/>
        <end position="222"/>
    </location>
</feature>
<proteinExistence type="predicted"/>
<dbReference type="GO" id="GO:0006355">
    <property type="term" value="P:regulation of DNA-templated transcription"/>
    <property type="evidence" value="ECO:0007669"/>
    <property type="project" value="InterPro"/>
</dbReference>
<dbReference type="Proteomes" id="UP000295777">
    <property type="component" value="Unassembled WGS sequence"/>
</dbReference>
<dbReference type="PROSITE" id="PS51755">
    <property type="entry name" value="OMPR_PHOB"/>
    <property type="match status" value="1"/>
</dbReference>
<accession>A0A4R1GBA7</accession>
<keyword evidence="4" id="KW-0805">Transcription regulation</keyword>
<dbReference type="AlphaFoldDB" id="A0A4R1GBA7"/>
<dbReference type="GO" id="GO:0005829">
    <property type="term" value="C:cytosol"/>
    <property type="evidence" value="ECO:0007669"/>
    <property type="project" value="TreeGrafter"/>
</dbReference>
<evidence type="ECO:0000313" key="12">
    <source>
        <dbReference type="EMBL" id="TCK04033.1"/>
    </source>
</evidence>
<feature type="domain" description="Response regulatory" evidence="10">
    <location>
        <begin position="2"/>
        <end position="118"/>
    </location>
</feature>
<dbReference type="GO" id="GO:0000156">
    <property type="term" value="F:phosphorelay response regulator activity"/>
    <property type="evidence" value="ECO:0007669"/>
    <property type="project" value="TreeGrafter"/>
</dbReference>
<feature type="DNA-binding region" description="OmpR/PhoB-type" evidence="9">
    <location>
        <begin position="126"/>
        <end position="222"/>
    </location>
</feature>
<dbReference type="RefSeq" id="WP_132527091.1">
    <property type="nucleotide sequence ID" value="NZ_SMFV01000004.1"/>
</dbReference>
<dbReference type="InterPro" id="IPR036388">
    <property type="entry name" value="WH-like_DNA-bd_sf"/>
</dbReference>
<dbReference type="CDD" id="cd17574">
    <property type="entry name" value="REC_OmpR"/>
    <property type="match status" value="1"/>
</dbReference>
<dbReference type="OrthoDB" id="9790454at2"/>
<dbReference type="SUPFAM" id="SSF52172">
    <property type="entry name" value="CheY-like"/>
    <property type="match status" value="1"/>
</dbReference>
<evidence type="ECO:0000256" key="7">
    <source>
        <dbReference type="ARBA" id="ARBA00024735"/>
    </source>
</evidence>
<dbReference type="SMART" id="SM00862">
    <property type="entry name" value="Trans_reg_C"/>
    <property type="match status" value="1"/>
</dbReference>
<evidence type="ECO:0000256" key="2">
    <source>
        <dbReference type="ARBA" id="ARBA00022553"/>
    </source>
</evidence>
<keyword evidence="5 9" id="KW-0238">DNA-binding</keyword>
<dbReference type="CDD" id="cd00383">
    <property type="entry name" value="trans_reg_C"/>
    <property type="match status" value="1"/>
</dbReference>
<gene>
    <name evidence="12" type="ORF">CLV27_1350</name>
</gene>
<dbReference type="InterPro" id="IPR001789">
    <property type="entry name" value="Sig_transdc_resp-reg_receiver"/>
</dbReference>
<comment type="caution">
    <text evidence="12">The sequence shown here is derived from an EMBL/GenBank/DDBJ whole genome shotgun (WGS) entry which is preliminary data.</text>
</comment>
<evidence type="ECO:0000256" key="5">
    <source>
        <dbReference type="ARBA" id="ARBA00023125"/>
    </source>
</evidence>
<keyword evidence="6" id="KW-0804">Transcription</keyword>
<dbReference type="Pfam" id="PF00072">
    <property type="entry name" value="Response_reg"/>
    <property type="match status" value="1"/>
</dbReference>
<dbReference type="InterPro" id="IPR039420">
    <property type="entry name" value="WalR-like"/>
</dbReference>
<sequence length="223" mass="25819">MVVLLVEDDEDLGELVKYNLEKHGLKVDWVLDGKEAFEKVMRQRYDFIILDLMLPGMSGLDLCKEIRENSPNRETPIIMLTALSDEDTKVKGFSTGADDYVTKPFSMKELIARIEAVLRRVGHIKKDVIEFNGIVIDRKSKSVTIDGNPVYLTKTELQLLEFFLEHPEQLFSREELLEKIWGTEHNETTRTVDVYISRLRKKLGEKGKYLKTLPRLGYKLTKN</sequence>
<name>A0A4R1GBA7_9BACT</name>